<dbReference type="PATRIC" id="fig|1348662.3.peg.1323"/>
<feature type="transmembrane region" description="Helical" evidence="9">
    <location>
        <begin position="260"/>
        <end position="282"/>
    </location>
</feature>
<dbReference type="Proteomes" id="UP000016943">
    <property type="component" value="Chromosome"/>
</dbReference>
<evidence type="ECO:0000256" key="2">
    <source>
        <dbReference type="ARBA" id="ARBA00022676"/>
    </source>
</evidence>
<accession>U3GVD4</accession>
<comment type="subcellular location">
    <subcellularLocation>
        <location evidence="1">Membrane</location>
        <topology evidence="1">Multi-pass membrane protein</topology>
    </subcellularLocation>
</comment>
<protein>
    <recommendedName>
        <fullName evidence="8">Alpha-(1-&gt;6)-mannopyranosyltransferase A</fullName>
    </recommendedName>
</protein>
<feature type="transmembrane region" description="Helical" evidence="9">
    <location>
        <begin position="187"/>
        <end position="208"/>
    </location>
</feature>
<feature type="transmembrane region" description="Helical" evidence="9">
    <location>
        <begin position="403"/>
        <end position="422"/>
    </location>
</feature>
<evidence type="ECO:0000256" key="6">
    <source>
        <dbReference type="ARBA" id="ARBA00023136"/>
    </source>
</evidence>
<dbReference type="NCBIfam" id="TIGR03459">
    <property type="entry name" value="crt_membr"/>
    <property type="match status" value="1"/>
</dbReference>
<sequence length="493" mass="53117">MTPATDTRWEHLARLRDSINPRTLGLIGAVAITLGSFGGGAIRYRGGVLDALGLRFFSYGHGAGFSNVLFFIGTAALIAAWIILGYRIRTTSVALREINRTLAAWVAPLALAAPMFSRDVYSYLMQGAMLRDGFDPYTEGAAVNPGPLLLEVSHDWRNTTTPYGPLHLWLGEGITSISGDNVTLGVLLYKIVSLAGFIAISWSIPKIAQHLGANPTWAQWIGVANPVMIFHLVGGMHNESVMVGLVSITIYLALRRHTPVVLLGAAIALKATAIIALPFLVWIETHRLSNKHGIHPVVAFIISGTWMTAITVATIAIITRLSGSSWGWVSQLSGNSKVINPLALPTLAADIITANGKYIDENIPYNTILSTTRTIGMIAMLLGLVIVWWLARKTELGAIRGTAAAYTVAVLFNAVTLPWYYASLISLYGVVKPGEKLQRVMIATSLFVAWEFAGSGNHKLYDLPWVALSIVLSIAAVKVVYSGTRKPSPVPAA</sequence>
<feature type="transmembrane region" description="Helical" evidence="9">
    <location>
        <begin position="24"/>
        <end position="44"/>
    </location>
</feature>
<dbReference type="InterPro" id="IPR017822">
    <property type="entry name" value="MptA-like"/>
</dbReference>
<dbReference type="GO" id="GO:0016757">
    <property type="term" value="F:glycosyltransferase activity"/>
    <property type="evidence" value="ECO:0007669"/>
    <property type="project" value="UniProtKB-KW"/>
</dbReference>
<dbReference type="NCBIfam" id="NF038066">
    <property type="entry name" value="MptB"/>
    <property type="match status" value="1"/>
</dbReference>
<evidence type="ECO:0000256" key="7">
    <source>
        <dbReference type="ARBA" id="ARBA00043987"/>
    </source>
</evidence>
<evidence type="ECO:0000313" key="11">
    <source>
        <dbReference type="Proteomes" id="UP000016943"/>
    </source>
</evidence>
<keyword evidence="2" id="KW-0328">Glycosyltransferase</keyword>
<evidence type="ECO:0000256" key="9">
    <source>
        <dbReference type="SAM" id="Phobius"/>
    </source>
</evidence>
<feature type="transmembrane region" description="Helical" evidence="9">
    <location>
        <begin position="463"/>
        <end position="481"/>
    </location>
</feature>
<dbReference type="eggNOG" id="ENOG502Z9GU">
    <property type="taxonomic scope" value="Bacteria"/>
</dbReference>
<proteinExistence type="inferred from homology"/>
<keyword evidence="6 9" id="KW-0472">Membrane</keyword>
<dbReference type="HOGENOM" id="CLU_023913_1_0_11"/>
<feature type="transmembrane region" description="Helical" evidence="9">
    <location>
        <begin position="374"/>
        <end position="391"/>
    </location>
</feature>
<gene>
    <name evidence="10" type="ORF">CARG_06730</name>
</gene>
<name>U3GVD4_9CORY</name>
<keyword evidence="11" id="KW-1185">Reference proteome</keyword>
<dbReference type="Pfam" id="PF26314">
    <property type="entry name" value="MptA_B_family"/>
    <property type="match status" value="1"/>
</dbReference>
<evidence type="ECO:0000256" key="4">
    <source>
        <dbReference type="ARBA" id="ARBA00022692"/>
    </source>
</evidence>
<keyword evidence="3" id="KW-0808">Transferase</keyword>
<evidence type="ECO:0000256" key="3">
    <source>
        <dbReference type="ARBA" id="ARBA00022679"/>
    </source>
</evidence>
<dbReference type="GeneID" id="78250112"/>
<dbReference type="KEGG" id="caz:CARG_06730"/>
<evidence type="ECO:0000256" key="8">
    <source>
        <dbReference type="NCBIfam" id="TIGR03459"/>
    </source>
</evidence>
<feature type="transmembrane region" description="Helical" evidence="9">
    <location>
        <begin position="98"/>
        <end position="116"/>
    </location>
</feature>
<dbReference type="AlphaFoldDB" id="U3GVD4"/>
<organism evidence="10 11">
    <name type="scientific">Corynebacterium argentoratense DSM 44202</name>
    <dbReference type="NCBI Taxonomy" id="1348662"/>
    <lineage>
        <taxon>Bacteria</taxon>
        <taxon>Bacillati</taxon>
        <taxon>Actinomycetota</taxon>
        <taxon>Actinomycetes</taxon>
        <taxon>Mycobacteriales</taxon>
        <taxon>Corynebacteriaceae</taxon>
        <taxon>Corynebacterium</taxon>
    </lineage>
</organism>
<comment type="similarity">
    <text evidence="7">Belongs to the MptA/B family.</text>
</comment>
<feature type="transmembrane region" description="Helical" evidence="9">
    <location>
        <begin position="64"/>
        <end position="86"/>
    </location>
</feature>
<evidence type="ECO:0000313" key="10">
    <source>
        <dbReference type="EMBL" id="AGU15470.1"/>
    </source>
</evidence>
<feature type="transmembrane region" description="Helical" evidence="9">
    <location>
        <begin position="294"/>
        <end position="318"/>
    </location>
</feature>
<reference evidence="10 11" key="1">
    <citation type="journal article" date="2013" name="Genome Announc.">
        <title>Whole-Genome Sequence of the Clinical Strain Corynebacterium argentoratense DSM 44202, Isolated from a Human Throat Specimen.</title>
        <authorList>
            <person name="Bomholt C."/>
            <person name="Glaub A."/>
            <person name="Gravermann K."/>
            <person name="Albersmeier A."/>
            <person name="Brinkrolf K."/>
            <person name="Ruckert C."/>
            <person name="Tauch A."/>
        </authorList>
    </citation>
    <scope>NUCLEOTIDE SEQUENCE [LARGE SCALE GENOMIC DNA]</scope>
    <source>
        <strain evidence="10">DSM 44202</strain>
    </source>
</reference>
<dbReference type="InterPro" id="IPR049829">
    <property type="entry name" value="MptA/B-like"/>
</dbReference>
<keyword evidence="5 9" id="KW-1133">Transmembrane helix</keyword>
<dbReference type="GO" id="GO:0016020">
    <property type="term" value="C:membrane"/>
    <property type="evidence" value="ECO:0007669"/>
    <property type="project" value="UniProtKB-SubCell"/>
</dbReference>
<dbReference type="STRING" id="1348662.CARG_06730"/>
<dbReference type="EMBL" id="CP006365">
    <property type="protein sequence ID" value="AGU15470.1"/>
    <property type="molecule type" value="Genomic_DNA"/>
</dbReference>
<evidence type="ECO:0000256" key="1">
    <source>
        <dbReference type="ARBA" id="ARBA00004141"/>
    </source>
</evidence>
<evidence type="ECO:0000256" key="5">
    <source>
        <dbReference type="ARBA" id="ARBA00022989"/>
    </source>
</evidence>
<dbReference type="RefSeq" id="WP_020976628.1">
    <property type="nucleotide sequence ID" value="NC_022198.1"/>
</dbReference>
<dbReference type="OrthoDB" id="5242303at2"/>
<keyword evidence="4 9" id="KW-0812">Transmembrane</keyword>